<evidence type="ECO:0000256" key="3">
    <source>
        <dbReference type="ARBA" id="ARBA00022729"/>
    </source>
</evidence>
<proteinExistence type="inferred from homology"/>
<keyword evidence="2" id="KW-0479">Metal-binding</keyword>
<gene>
    <name evidence="5" type="primary">modA_2</name>
    <name evidence="5" type="ORF">VHP8226_03367</name>
</gene>
<name>A0ABN8DK04_9VIBR</name>
<evidence type="ECO:0000256" key="1">
    <source>
        <dbReference type="ARBA" id="ARBA00009175"/>
    </source>
</evidence>
<reference evidence="5" key="1">
    <citation type="submission" date="2021-12" db="EMBL/GenBank/DDBJ databases">
        <authorList>
            <person name="Rodrigo-Torres L."/>
            <person name="Arahal R. D."/>
            <person name="Lucena T."/>
        </authorList>
    </citation>
    <scope>NUCLEOTIDE SEQUENCE</scope>
    <source>
        <strain evidence="5">CECT 8226</strain>
    </source>
</reference>
<dbReference type="SUPFAM" id="SSF53850">
    <property type="entry name" value="Periplasmic binding protein-like II"/>
    <property type="match status" value="1"/>
</dbReference>
<evidence type="ECO:0000313" key="5">
    <source>
        <dbReference type="EMBL" id="CAH0529612.1"/>
    </source>
</evidence>
<dbReference type="PIRSF" id="PIRSF004846">
    <property type="entry name" value="ModA"/>
    <property type="match status" value="1"/>
</dbReference>
<dbReference type="Proteomes" id="UP000838160">
    <property type="component" value="Unassembled WGS sequence"/>
</dbReference>
<keyword evidence="3 4" id="KW-0732">Signal</keyword>
<protein>
    <submittedName>
        <fullName evidence="5">Molybdate-binding protein ModA</fullName>
    </submittedName>
</protein>
<dbReference type="PANTHER" id="PTHR30632">
    <property type="entry name" value="MOLYBDATE-BINDING PERIPLASMIC PROTEIN"/>
    <property type="match status" value="1"/>
</dbReference>
<accession>A0ABN8DK04</accession>
<sequence length="265" mass="29162">MKWLNKLLVAGLLVTVSLGVRAETVNVYAASSMTNAVEALGQTFAEQTGFKVVNVFAGSSAMARQIAHGAPADVFISANQQWVDYLVSQSEVSDLGVTPDRVYPLVSNQLVLITNNRNPPLTDFDLTSPESWQRLLANQRIALGNVSSVPVGLYSQQALQALGVWQTIQPRTAQMNNVRQVLALVERNEVPVAIVYYTDAIASKKVRIIKSISPDSHAEIVYPMAMIKETNASRRYREFVLSQQGQNILFDFGFQPISGSHDPNR</sequence>
<dbReference type="PANTHER" id="PTHR30632:SF17">
    <property type="entry name" value="MOLYBDATE-BINDING PROTEIN MODA"/>
    <property type="match status" value="1"/>
</dbReference>
<organism evidence="5 6">
    <name type="scientific">Vibrio hippocampi</name>
    <dbReference type="NCBI Taxonomy" id="654686"/>
    <lineage>
        <taxon>Bacteria</taxon>
        <taxon>Pseudomonadati</taxon>
        <taxon>Pseudomonadota</taxon>
        <taxon>Gammaproteobacteria</taxon>
        <taxon>Vibrionales</taxon>
        <taxon>Vibrionaceae</taxon>
        <taxon>Vibrio</taxon>
    </lineage>
</organism>
<feature type="chain" id="PRO_5045987811" evidence="4">
    <location>
        <begin position="23"/>
        <end position="265"/>
    </location>
</feature>
<evidence type="ECO:0000256" key="2">
    <source>
        <dbReference type="ARBA" id="ARBA00022723"/>
    </source>
</evidence>
<dbReference type="InterPro" id="IPR005950">
    <property type="entry name" value="ModA"/>
</dbReference>
<evidence type="ECO:0000256" key="4">
    <source>
        <dbReference type="SAM" id="SignalP"/>
    </source>
</evidence>
<evidence type="ECO:0000313" key="6">
    <source>
        <dbReference type="Proteomes" id="UP000838160"/>
    </source>
</evidence>
<dbReference type="Gene3D" id="3.40.190.10">
    <property type="entry name" value="Periplasmic binding protein-like II"/>
    <property type="match status" value="2"/>
</dbReference>
<feature type="signal peptide" evidence="4">
    <location>
        <begin position="1"/>
        <end position="22"/>
    </location>
</feature>
<comment type="similarity">
    <text evidence="1">Belongs to the bacterial solute-binding protein ModA family.</text>
</comment>
<keyword evidence="6" id="KW-1185">Reference proteome</keyword>
<dbReference type="NCBIfam" id="TIGR01256">
    <property type="entry name" value="modA"/>
    <property type="match status" value="1"/>
</dbReference>
<dbReference type="InterPro" id="IPR050682">
    <property type="entry name" value="ModA/WtpA"/>
</dbReference>
<dbReference type="Pfam" id="PF13531">
    <property type="entry name" value="SBP_bac_11"/>
    <property type="match status" value="1"/>
</dbReference>
<dbReference type="EMBL" id="CAKLCM010000003">
    <property type="protein sequence ID" value="CAH0529612.1"/>
    <property type="molecule type" value="Genomic_DNA"/>
</dbReference>
<comment type="caution">
    <text evidence="5">The sequence shown here is derived from an EMBL/GenBank/DDBJ whole genome shotgun (WGS) entry which is preliminary data.</text>
</comment>